<keyword evidence="4" id="KW-1185">Reference proteome</keyword>
<dbReference type="InterPro" id="IPR055170">
    <property type="entry name" value="GFO_IDH_MocA-like_dom"/>
</dbReference>
<organism evidence="3 4">
    <name type="scientific">Murimonas intestini</name>
    <dbReference type="NCBI Taxonomy" id="1337051"/>
    <lineage>
        <taxon>Bacteria</taxon>
        <taxon>Bacillati</taxon>
        <taxon>Bacillota</taxon>
        <taxon>Clostridia</taxon>
        <taxon>Lachnospirales</taxon>
        <taxon>Lachnospiraceae</taxon>
        <taxon>Murimonas</taxon>
    </lineage>
</organism>
<dbReference type="Gene3D" id="3.30.360.10">
    <property type="entry name" value="Dihydrodipicolinate Reductase, domain 2"/>
    <property type="match status" value="1"/>
</dbReference>
<dbReference type="PANTHER" id="PTHR43054:SF1">
    <property type="entry name" value="SCYLLO-INOSITOL 2-DEHYDROGENASE (NADP(+)) IOLU"/>
    <property type="match status" value="1"/>
</dbReference>
<evidence type="ECO:0000259" key="1">
    <source>
        <dbReference type="Pfam" id="PF01408"/>
    </source>
</evidence>
<dbReference type="Pfam" id="PF01408">
    <property type="entry name" value="GFO_IDH_MocA"/>
    <property type="match status" value="1"/>
</dbReference>
<dbReference type="EMBL" id="QGGY01000006">
    <property type="protein sequence ID" value="PWJ75618.1"/>
    <property type="molecule type" value="Genomic_DNA"/>
</dbReference>
<evidence type="ECO:0000313" key="3">
    <source>
        <dbReference type="EMBL" id="PWJ75618.1"/>
    </source>
</evidence>
<dbReference type="GO" id="GO:0000166">
    <property type="term" value="F:nucleotide binding"/>
    <property type="evidence" value="ECO:0007669"/>
    <property type="project" value="InterPro"/>
</dbReference>
<dbReference type="Proteomes" id="UP000245412">
    <property type="component" value="Unassembled WGS sequence"/>
</dbReference>
<sequence length="325" mass="35695">MKAGIVGSGKIVKECLRAIDGAAGVQAAAVCVREGSRSKGKELAEKHGIPLVCTDYEEFLKLDSLDIIYIGIINSMHYEYAKKALEHGKNVILEKPMTTSAAEMAQLAGIAKEKGVFLFEAITTLHYPTFAFIKEQISNIGDIKMVQCNFSQYSTRYDNYLAGVVQPVFDPKLYGGALYDINVYNLHFVTALFGRPEKISYHYNSGYNGVDTSGTLILEYPGMVASCTAAKDSYSPCFGVIQGTKGYVQVDGSVSLCTLARSVTDQGELTFACPEAASRMCFEWEAFADMYARKDLEECYKLLEHSVMVMELLEAARENAGLRLG</sequence>
<dbReference type="InterPro" id="IPR036291">
    <property type="entry name" value="NAD(P)-bd_dom_sf"/>
</dbReference>
<reference evidence="3 4" key="1">
    <citation type="submission" date="2018-05" db="EMBL/GenBank/DDBJ databases">
        <authorList>
            <person name="Goeker M."/>
            <person name="Huntemann M."/>
            <person name="Clum A."/>
            <person name="Pillay M."/>
            <person name="Palaniappan K."/>
            <person name="Varghese N."/>
            <person name="Mikhailova N."/>
            <person name="Stamatis D."/>
            <person name="Reddy T."/>
            <person name="Daum C."/>
            <person name="Shapiro N."/>
            <person name="Ivanova N."/>
            <person name="Kyrpides N."/>
            <person name="Woyke T."/>
        </authorList>
    </citation>
    <scope>NUCLEOTIDE SEQUENCE [LARGE SCALE GENOMIC DNA]</scope>
    <source>
        <strain evidence="3 4">DSM 26524</strain>
    </source>
</reference>
<accession>A0AB73T455</accession>
<proteinExistence type="predicted"/>
<protein>
    <submittedName>
        <fullName evidence="3">Dehydrogenase</fullName>
    </submittedName>
</protein>
<dbReference type="InterPro" id="IPR000683">
    <property type="entry name" value="Gfo/Idh/MocA-like_OxRdtase_N"/>
</dbReference>
<dbReference type="AlphaFoldDB" id="A0AB73T455"/>
<evidence type="ECO:0000259" key="2">
    <source>
        <dbReference type="Pfam" id="PF22725"/>
    </source>
</evidence>
<dbReference type="Pfam" id="PF22725">
    <property type="entry name" value="GFO_IDH_MocA_C3"/>
    <property type="match status" value="1"/>
</dbReference>
<dbReference type="PANTHER" id="PTHR43054">
    <property type="match status" value="1"/>
</dbReference>
<feature type="domain" description="Gfo/Idh/MocA-like oxidoreductase N-terminal" evidence="1">
    <location>
        <begin position="2"/>
        <end position="119"/>
    </location>
</feature>
<dbReference type="SUPFAM" id="SSF51735">
    <property type="entry name" value="NAD(P)-binding Rossmann-fold domains"/>
    <property type="match status" value="1"/>
</dbReference>
<evidence type="ECO:0000313" key="4">
    <source>
        <dbReference type="Proteomes" id="UP000245412"/>
    </source>
</evidence>
<dbReference type="Gene3D" id="3.40.50.720">
    <property type="entry name" value="NAD(P)-binding Rossmann-like Domain"/>
    <property type="match status" value="1"/>
</dbReference>
<dbReference type="SUPFAM" id="SSF55347">
    <property type="entry name" value="Glyceraldehyde-3-phosphate dehydrogenase-like, C-terminal domain"/>
    <property type="match status" value="1"/>
</dbReference>
<feature type="domain" description="GFO/IDH/MocA-like oxidoreductase" evidence="2">
    <location>
        <begin position="139"/>
        <end position="248"/>
    </location>
</feature>
<dbReference type="RefSeq" id="WP_257497642.1">
    <property type="nucleotide sequence ID" value="NZ_JANKBI010000004.1"/>
</dbReference>
<gene>
    <name evidence="3" type="ORF">C7383_106188</name>
</gene>
<name>A0AB73T455_9FIRM</name>
<comment type="caution">
    <text evidence="3">The sequence shown here is derived from an EMBL/GenBank/DDBJ whole genome shotgun (WGS) entry which is preliminary data.</text>
</comment>